<dbReference type="Pfam" id="PF17123">
    <property type="entry name" value="zf-RING_11"/>
    <property type="match status" value="1"/>
</dbReference>
<accession>A0A5C3Q499</accession>
<feature type="non-terminal residue" evidence="10">
    <location>
        <position position="293"/>
    </location>
</feature>
<dbReference type="SUPFAM" id="SSF57850">
    <property type="entry name" value="RING/U-box"/>
    <property type="match status" value="1"/>
</dbReference>
<feature type="region of interest" description="Disordered" evidence="7">
    <location>
        <begin position="1"/>
        <end position="52"/>
    </location>
</feature>
<dbReference type="InterPro" id="IPR000253">
    <property type="entry name" value="FHA_dom"/>
</dbReference>
<keyword evidence="5" id="KW-0862">Zinc</keyword>
<keyword evidence="11" id="KW-1185">Reference proteome</keyword>
<dbReference type="OrthoDB" id="687730at2759"/>
<dbReference type="SMART" id="SM00240">
    <property type="entry name" value="FHA"/>
    <property type="match status" value="1"/>
</dbReference>
<dbReference type="AlphaFoldDB" id="A0A5C3Q499"/>
<keyword evidence="4" id="KW-0833">Ubl conjugation pathway</keyword>
<dbReference type="InterPro" id="IPR001841">
    <property type="entry name" value="Znf_RING"/>
</dbReference>
<feature type="domain" description="RING-type" evidence="9">
    <location>
        <begin position="239"/>
        <end position="283"/>
    </location>
</feature>
<dbReference type="InterPro" id="IPR013083">
    <property type="entry name" value="Znf_RING/FYVE/PHD"/>
</dbReference>
<evidence type="ECO:0000256" key="4">
    <source>
        <dbReference type="ARBA" id="ARBA00022786"/>
    </source>
</evidence>
<dbReference type="InterPro" id="IPR008984">
    <property type="entry name" value="SMAD_FHA_dom_sf"/>
</dbReference>
<name>A0A5C3Q499_9AGAR</name>
<dbReference type="PROSITE" id="PS50089">
    <property type="entry name" value="ZF_RING_2"/>
    <property type="match status" value="1"/>
</dbReference>
<dbReference type="GO" id="GO:0005829">
    <property type="term" value="C:cytosol"/>
    <property type="evidence" value="ECO:0007669"/>
    <property type="project" value="TreeGrafter"/>
</dbReference>
<dbReference type="STRING" id="1884261.A0A5C3Q499"/>
<evidence type="ECO:0000313" key="11">
    <source>
        <dbReference type="Proteomes" id="UP000305067"/>
    </source>
</evidence>
<evidence type="ECO:0000256" key="3">
    <source>
        <dbReference type="ARBA" id="ARBA00022771"/>
    </source>
</evidence>
<dbReference type="Proteomes" id="UP000305067">
    <property type="component" value="Unassembled WGS sequence"/>
</dbReference>
<dbReference type="GO" id="GO:0000151">
    <property type="term" value="C:ubiquitin ligase complex"/>
    <property type="evidence" value="ECO:0007669"/>
    <property type="project" value="TreeGrafter"/>
</dbReference>
<reference evidence="10 11" key="1">
    <citation type="journal article" date="2019" name="Nat. Ecol. Evol.">
        <title>Megaphylogeny resolves global patterns of mushroom evolution.</title>
        <authorList>
            <person name="Varga T."/>
            <person name="Krizsan K."/>
            <person name="Foldi C."/>
            <person name="Dima B."/>
            <person name="Sanchez-Garcia M."/>
            <person name="Sanchez-Ramirez S."/>
            <person name="Szollosi G.J."/>
            <person name="Szarkandi J.G."/>
            <person name="Papp V."/>
            <person name="Albert L."/>
            <person name="Andreopoulos W."/>
            <person name="Angelini C."/>
            <person name="Antonin V."/>
            <person name="Barry K.W."/>
            <person name="Bougher N.L."/>
            <person name="Buchanan P."/>
            <person name="Buyck B."/>
            <person name="Bense V."/>
            <person name="Catcheside P."/>
            <person name="Chovatia M."/>
            <person name="Cooper J."/>
            <person name="Damon W."/>
            <person name="Desjardin D."/>
            <person name="Finy P."/>
            <person name="Geml J."/>
            <person name="Haridas S."/>
            <person name="Hughes K."/>
            <person name="Justo A."/>
            <person name="Karasinski D."/>
            <person name="Kautmanova I."/>
            <person name="Kiss B."/>
            <person name="Kocsube S."/>
            <person name="Kotiranta H."/>
            <person name="LaButti K.M."/>
            <person name="Lechner B.E."/>
            <person name="Liimatainen K."/>
            <person name="Lipzen A."/>
            <person name="Lukacs Z."/>
            <person name="Mihaltcheva S."/>
            <person name="Morgado L.N."/>
            <person name="Niskanen T."/>
            <person name="Noordeloos M.E."/>
            <person name="Ohm R.A."/>
            <person name="Ortiz-Santana B."/>
            <person name="Ovrebo C."/>
            <person name="Racz N."/>
            <person name="Riley R."/>
            <person name="Savchenko A."/>
            <person name="Shiryaev A."/>
            <person name="Soop K."/>
            <person name="Spirin V."/>
            <person name="Szebenyi C."/>
            <person name="Tomsovsky M."/>
            <person name="Tulloss R.E."/>
            <person name="Uehling J."/>
            <person name="Grigoriev I.V."/>
            <person name="Vagvolgyi C."/>
            <person name="Papp T."/>
            <person name="Martin F.M."/>
            <person name="Miettinen O."/>
            <person name="Hibbett D.S."/>
            <person name="Nagy L.G."/>
        </authorList>
    </citation>
    <scope>NUCLEOTIDE SEQUENCE [LARGE SCALE GENOMIC DNA]</scope>
    <source>
        <strain evidence="10 11">CBS 309.79</strain>
    </source>
</reference>
<protein>
    <submittedName>
        <fullName evidence="10">SMAD/FHA domain-containing protein</fullName>
    </submittedName>
</protein>
<feature type="compositionally biased region" description="Low complexity" evidence="7">
    <location>
        <begin position="33"/>
        <end position="44"/>
    </location>
</feature>
<gene>
    <name evidence="10" type="ORF">BDV98DRAFT_518156</name>
</gene>
<dbReference type="PANTHER" id="PTHR15067:SF7">
    <property type="entry name" value="E3 UBIQUITIN-PROTEIN LIGASE DMA1-RELATED"/>
    <property type="match status" value="1"/>
</dbReference>
<dbReference type="EMBL" id="ML178901">
    <property type="protein sequence ID" value="TFK95220.1"/>
    <property type="molecule type" value="Genomic_DNA"/>
</dbReference>
<evidence type="ECO:0000259" key="8">
    <source>
        <dbReference type="PROSITE" id="PS50006"/>
    </source>
</evidence>
<evidence type="ECO:0000256" key="1">
    <source>
        <dbReference type="ARBA" id="ARBA00022679"/>
    </source>
</evidence>
<dbReference type="PROSITE" id="PS50006">
    <property type="entry name" value="FHA_DOMAIN"/>
    <property type="match status" value="1"/>
</dbReference>
<evidence type="ECO:0000259" key="9">
    <source>
        <dbReference type="PROSITE" id="PS50089"/>
    </source>
</evidence>
<evidence type="ECO:0000256" key="7">
    <source>
        <dbReference type="SAM" id="MobiDB-lite"/>
    </source>
</evidence>
<dbReference type="GO" id="GO:0006511">
    <property type="term" value="P:ubiquitin-dependent protein catabolic process"/>
    <property type="evidence" value="ECO:0007669"/>
    <property type="project" value="TreeGrafter"/>
</dbReference>
<keyword evidence="1" id="KW-0808">Transferase</keyword>
<sequence length="293" mass="31805">MPGAVSTPATNPTHFPLAALRRSSPSPPVQALPSASAGATTTTATPPPPPTHHLIRLVPQLESRHSLRFDPISRSLKPGDNPIRIGRFTDRSGLGLAALAAASQSSSKLAFRSKVVSRAHAELWVDAEGKFWIRDTKSSSGTFLNGVRLSVAGEESKEWCVRDGDMIQLGVDYQGGEEDVYKSVKMRVEVGREWQRGVNKFNSNAMKNLKALANTVAEAASETCATGRPTGKSLGLPDCCICLFPVSIRQALFLAPCSHTFHYKCIRPVIHSHWPGFCCPLCRTFADLEEEVE</sequence>
<evidence type="ECO:0000313" key="10">
    <source>
        <dbReference type="EMBL" id="TFK95220.1"/>
    </source>
</evidence>
<feature type="domain" description="FHA" evidence="8">
    <location>
        <begin position="83"/>
        <end position="149"/>
    </location>
</feature>
<dbReference type="Gene3D" id="3.30.40.10">
    <property type="entry name" value="Zinc/RING finger domain, C3HC4 (zinc finger)"/>
    <property type="match status" value="1"/>
</dbReference>
<evidence type="ECO:0000256" key="2">
    <source>
        <dbReference type="ARBA" id="ARBA00022723"/>
    </source>
</evidence>
<keyword evidence="3 6" id="KW-0863">Zinc-finger</keyword>
<dbReference type="SMART" id="SM00184">
    <property type="entry name" value="RING"/>
    <property type="match status" value="1"/>
</dbReference>
<dbReference type="GO" id="GO:0008270">
    <property type="term" value="F:zinc ion binding"/>
    <property type="evidence" value="ECO:0007669"/>
    <property type="project" value="UniProtKB-KW"/>
</dbReference>
<proteinExistence type="predicted"/>
<dbReference type="Gene3D" id="2.60.200.20">
    <property type="match status" value="1"/>
</dbReference>
<dbReference type="GO" id="GO:0016567">
    <property type="term" value="P:protein ubiquitination"/>
    <property type="evidence" value="ECO:0007669"/>
    <property type="project" value="TreeGrafter"/>
</dbReference>
<evidence type="ECO:0000256" key="6">
    <source>
        <dbReference type="PROSITE-ProRule" id="PRU00175"/>
    </source>
</evidence>
<dbReference type="PANTHER" id="PTHR15067">
    <property type="entry name" value="E3 UBIQUITIN-PROTEIN LIGASE RNF8"/>
    <property type="match status" value="1"/>
</dbReference>
<dbReference type="SUPFAM" id="SSF49879">
    <property type="entry name" value="SMAD/FHA domain"/>
    <property type="match status" value="1"/>
</dbReference>
<dbReference type="GO" id="GO:0061630">
    <property type="term" value="F:ubiquitin protein ligase activity"/>
    <property type="evidence" value="ECO:0007669"/>
    <property type="project" value="TreeGrafter"/>
</dbReference>
<dbReference type="GO" id="GO:0032153">
    <property type="term" value="C:cell division site"/>
    <property type="evidence" value="ECO:0007669"/>
    <property type="project" value="TreeGrafter"/>
</dbReference>
<evidence type="ECO:0000256" key="5">
    <source>
        <dbReference type="ARBA" id="ARBA00022833"/>
    </source>
</evidence>
<keyword evidence="2" id="KW-0479">Metal-binding</keyword>
<dbReference type="Pfam" id="PF00498">
    <property type="entry name" value="FHA"/>
    <property type="match status" value="1"/>
</dbReference>
<organism evidence="10 11">
    <name type="scientific">Pterulicium gracile</name>
    <dbReference type="NCBI Taxonomy" id="1884261"/>
    <lineage>
        <taxon>Eukaryota</taxon>
        <taxon>Fungi</taxon>
        <taxon>Dikarya</taxon>
        <taxon>Basidiomycota</taxon>
        <taxon>Agaricomycotina</taxon>
        <taxon>Agaricomycetes</taxon>
        <taxon>Agaricomycetidae</taxon>
        <taxon>Agaricales</taxon>
        <taxon>Pleurotineae</taxon>
        <taxon>Pterulaceae</taxon>
        <taxon>Pterulicium</taxon>
    </lineage>
</organism>